<evidence type="ECO:0000256" key="2">
    <source>
        <dbReference type="ARBA" id="ARBA00022908"/>
    </source>
</evidence>
<dbReference type="Pfam" id="PF13102">
    <property type="entry name" value="Phage_int_SAM_5"/>
    <property type="match status" value="1"/>
</dbReference>
<dbReference type="GO" id="GO:0015074">
    <property type="term" value="P:DNA integration"/>
    <property type="evidence" value="ECO:0007669"/>
    <property type="project" value="UniProtKB-KW"/>
</dbReference>
<dbReference type="GO" id="GO:0003677">
    <property type="term" value="F:DNA binding"/>
    <property type="evidence" value="ECO:0007669"/>
    <property type="project" value="UniProtKB-UniRule"/>
</dbReference>
<feature type="domain" description="Core-binding (CB)" evidence="7">
    <location>
        <begin position="104"/>
        <end position="196"/>
    </location>
</feature>
<dbReference type="SUPFAM" id="SSF56349">
    <property type="entry name" value="DNA breaking-rejoining enzymes"/>
    <property type="match status" value="1"/>
</dbReference>
<keyword evidence="9" id="KW-1185">Reference proteome</keyword>
<dbReference type="Pfam" id="PF17293">
    <property type="entry name" value="Arm-DNA-bind_5"/>
    <property type="match status" value="1"/>
</dbReference>
<proteinExistence type="inferred from homology"/>
<dbReference type="InterPro" id="IPR010998">
    <property type="entry name" value="Integrase_recombinase_N"/>
</dbReference>
<dbReference type="Pfam" id="PF00589">
    <property type="entry name" value="Phage_integrase"/>
    <property type="match status" value="1"/>
</dbReference>
<gene>
    <name evidence="8" type="ORF">D1614_02435</name>
</gene>
<evidence type="ECO:0000259" key="6">
    <source>
        <dbReference type="PROSITE" id="PS51898"/>
    </source>
</evidence>
<evidence type="ECO:0000256" key="4">
    <source>
        <dbReference type="ARBA" id="ARBA00023172"/>
    </source>
</evidence>
<reference evidence="8 9" key="1">
    <citation type="submission" date="2018-08" db="EMBL/GenBank/DDBJ databases">
        <title>Pallidiluteibacterium maritimus gen. nov., sp. nov., isolated from coastal sediment.</title>
        <authorList>
            <person name="Zhou L.Y."/>
        </authorList>
    </citation>
    <scope>NUCLEOTIDE SEQUENCE [LARGE SCALE GENOMIC DNA]</scope>
    <source>
        <strain evidence="8 9">XSD2</strain>
    </source>
</reference>
<dbReference type="RefSeq" id="WP_119436269.1">
    <property type="nucleotide sequence ID" value="NZ_QWGR01000001.1"/>
</dbReference>
<evidence type="ECO:0000256" key="1">
    <source>
        <dbReference type="ARBA" id="ARBA00008857"/>
    </source>
</evidence>
<evidence type="ECO:0000313" key="9">
    <source>
        <dbReference type="Proteomes" id="UP000265926"/>
    </source>
</evidence>
<dbReference type="EMBL" id="QWGR01000001">
    <property type="protein sequence ID" value="RIJ50801.1"/>
    <property type="molecule type" value="Genomic_DNA"/>
</dbReference>
<comment type="caution">
    <text evidence="8">The sequence shown here is derived from an EMBL/GenBank/DDBJ whole genome shotgun (WGS) entry which is preliminary data.</text>
</comment>
<dbReference type="Gene3D" id="1.10.443.10">
    <property type="entry name" value="Intergrase catalytic core"/>
    <property type="match status" value="1"/>
</dbReference>
<dbReference type="Gene3D" id="1.10.150.130">
    <property type="match status" value="1"/>
</dbReference>
<dbReference type="PROSITE" id="PS51900">
    <property type="entry name" value="CB"/>
    <property type="match status" value="1"/>
</dbReference>
<evidence type="ECO:0000256" key="5">
    <source>
        <dbReference type="PROSITE-ProRule" id="PRU01248"/>
    </source>
</evidence>
<evidence type="ECO:0000256" key="3">
    <source>
        <dbReference type="ARBA" id="ARBA00023125"/>
    </source>
</evidence>
<keyword evidence="2" id="KW-0229">DNA integration</keyword>
<dbReference type="AlphaFoldDB" id="A0A399T9G3"/>
<organism evidence="8 9">
    <name type="scientific">Maribellus luteus</name>
    <dbReference type="NCBI Taxonomy" id="2305463"/>
    <lineage>
        <taxon>Bacteria</taxon>
        <taxon>Pseudomonadati</taxon>
        <taxon>Bacteroidota</taxon>
        <taxon>Bacteroidia</taxon>
        <taxon>Marinilabiliales</taxon>
        <taxon>Prolixibacteraceae</taxon>
        <taxon>Maribellus</taxon>
    </lineage>
</organism>
<keyword evidence="4" id="KW-0233">DNA recombination</keyword>
<comment type="similarity">
    <text evidence="1">Belongs to the 'phage' integrase family.</text>
</comment>
<dbReference type="InterPro" id="IPR044068">
    <property type="entry name" value="CB"/>
</dbReference>
<dbReference type="CDD" id="cd01185">
    <property type="entry name" value="INTN1_C_like"/>
    <property type="match status" value="1"/>
</dbReference>
<keyword evidence="3 5" id="KW-0238">DNA-binding</keyword>
<name>A0A399T9G3_9BACT</name>
<dbReference type="Proteomes" id="UP000265926">
    <property type="component" value="Unassembled WGS sequence"/>
</dbReference>
<dbReference type="InterPro" id="IPR035386">
    <property type="entry name" value="Arm-DNA-bind_5"/>
</dbReference>
<dbReference type="OrthoDB" id="1493636at2"/>
<protein>
    <submittedName>
        <fullName evidence="8">Site-specific integrase</fullName>
    </submittedName>
</protein>
<dbReference type="InterPro" id="IPR011010">
    <property type="entry name" value="DNA_brk_join_enz"/>
</dbReference>
<dbReference type="InterPro" id="IPR025269">
    <property type="entry name" value="SAM-like_dom"/>
</dbReference>
<dbReference type="PANTHER" id="PTHR30349">
    <property type="entry name" value="PHAGE INTEGRASE-RELATED"/>
    <property type="match status" value="1"/>
</dbReference>
<evidence type="ECO:0000313" key="8">
    <source>
        <dbReference type="EMBL" id="RIJ50801.1"/>
    </source>
</evidence>
<dbReference type="InterPro" id="IPR013762">
    <property type="entry name" value="Integrase-like_cat_sf"/>
</dbReference>
<sequence length="399" mass="46299">MRVTIVFLLKTFKARQDGNCPIYVRVTYKKRRMELSTGFFVDKESWNSVKQQVEGKSNDVKSINNRLSKIYSRTLDACYRLEAINEDYSLDDLKSELTGVSDIHTLFELFDYYIKTISDQLGTGFSAGTLKHYKTSKNRLKEFVKKKYKKEDVNILDVNYSFIADFDTYLKKQYGNNLNTVWGYHKHLKKILNIAISLDYVLKNPYLKFKVKKQETKREYLTLDELKTIRTKEIDIKRLSIVRDIFLFACYTGLSYVDMAKLNPDHIQKGVDGGDWIVIDRTKTTTECRIPLLDVPREILERYKDYPVCENKGLLLPILTNQRMNSYLKGLADICHIKKNLTMHVARHSFATSVTLNNGIPIETVSKMLGHTSIKTTQIYAKIVDAKVSKDMKKLNAIL</sequence>
<accession>A0A399T9G3</accession>
<evidence type="ECO:0000259" key="7">
    <source>
        <dbReference type="PROSITE" id="PS51900"/>
    </source>
</evidence>
<dbReference type="InterPro" id="IPR050090">
    <property type="entry name" value="Tyrosine_recombinase_XerCD"/>
</dbReference>
<dbReference type="PROSITE" id="PS51898">
    <property type="entry name" value="TYR_RECOMBINASE"/>
    <property type="match status" value="1"/>
</dbReference>
<feature type="domain" description="Tyr recombinase" evidence="6">
    <location>
        <begin position="216"/>
        <end position="394"/>
    </location>
</feature>
<dbReference type="PANTHER" id="PTHR30349:SF64">
    <property type="entry name" value="PROPHAGE INTEGRASE INTD-RELATED"/>
    <property type="match status" value="1"/>
</dbReference>
<dbReference type="GO" id="GO:0006310">
    <property type="term" value="P:DNA recombination"/>
    <property type="evidence" value="ECO:0007669"/>
    <property type="project" value="UniProtKB-KW"/>
</dbReference>
<dbReference type="InterPro" id="IPR002104">
    <property type="entry name" value="Integrase_catalytic"/>
</dbReference>